<keyword evidence="1" id="KW-0812">Transmembrane</keyword>
<proteinExistence type="predicted"/>
<protein>
    <submittedName>
        <fullName evidence="2">Uncharacterized protein</fullName>
    </submittedName>
</protein>
<feature type="transmembrane region" description="Helical" evidence="1">
    <location>
        <begin position="42"/>
        <end position="66"/>
    </location>
</feature>
<gene>
    <name evidence="2" type="ORF">g.7325</name>
</gene>
<organism evidence="2">
    <name type="scientific">Graphocephala atropunctata</name>
    <dbReference type="NCBI Taxonomy" id="36148"/>
    <lineage>
        <taxon>Eukaryota</taxon>
        <taxon>Metazoa</taxon>
        <taxon>Ecdysozoa</taxon>
        <taxon>Arthropoda</taxon>
        <taxon>Hexapoda</taxon>
        <taxon>Insecta</taxon>
        <taxon>Pterygota</taxon>
        <taxon>Neoptera</taxon>
        <taxon>Paraneoptera</taxon>
        <taxon>Hemiptera</taxon>
        <taxon>Auchenorrhyncha</taxon>
        <taxon>Membracoidea</taxon>
        <taxon>Cicadellidae</taxon>
        <taxon>Cicadellinae</taxon>
        <taxon>Cicadellini</taxon>
        <taxon>Graphocephala</taxon>
    </lineage>
</organism>
<feature type="non-terminal residue" evidence="2">
    <location>
        <position position="1"/>
    </location>
</feature>
<dbReference type="Pfam" id="PF15860">
    <property type="entry name" value="DUF4728"/>
    <property type="match status" value="1"/>
</dbReference>
<evidence type="ECO:0000313" key="2">
    <source>
        <dbReference type="EMBL" id="JAT10854.1"/>
    </source>
</evidence>
<sequence length="126" mass="14064">KAQHLAIVVIITLYTGVGMTTVLLFSCILLLYGAIMHIRQLLLPWLSVVLLGLVFCCTAMLVSMFLAHGSRALIILVLGSLHLALGFYLWLVVYSHYQELCQYDQVTCSSSHHTLKLGYLHFPDSV</sequence>
<keyword evidence="1" id="KW-1133">Transmembrane helix</keyword>
<evidence type="ECO:0000256" key="1">
    <source>
        <dbReference type="SAM" id="Phobius"/>
    </source>
</evidence>
<feature type="transmembrane region" description="Helical" evidence="1">
    <location>
        <begin position="72"/>
        <end position="93"/>
    </location>
</feature>
<name>A0A1B6KI62_9HEMI</name>
<keyword evidence="1" id="KW-0472">Membrane</keyword>
<accession>A0A1B6KI62</accession>
<feature type="transmembrane region" description="Helical" evidence="1">
    <location>
        <begin position="6"/>
        <end position="35"/>
    </location>
</feature>
<dbReference type="EMBL" id="GEBQ01029123">
    <property type="protein sequence ID" value="JAT10854.1"/>
    <property type="molecule type" value="Transcribed_RNA"/>
</dbReference>
<dbReference type="AlphaFoldDB" id="A0A1B6KI62"/>
<dbReference type="InterPro" id="IPR031720">
    <property type="entry name" value="DUF4728"/>
</dbReference>
<reference evidence="2" key="1">
    <citation type="submission" date="2015-11" db="EMBL/GenBank/DDBJ databases">
        <title>De novo transcriptome assembly of four potential Pierce s Disease insect vectors from Arizona vineyards.</title>
        <authorList>
            <person name="Tassone E.E."/>
        </authorList>
    </citation>
    <scope>NUCLEOTIDE SEQUENCE</scope>
</reference>